<dbReference type="AlphaFoldDB" id="A0A1U7CRJ0"/>
<protein>
    <recommendedName>
        <fullName evidence="3">Response regulatory domain-containing protein</fullName>
    </recommendedName>
</protein>
<dbReference type="STRING" id="1387353.BSF38_03073"/>
<dbReference type="RefSeq" id="WP_076347000.1">
    <property type="nucleotide sequence ID" value="NZ_CP019082.1"/>
</dbReference>
<organism evidence="1 2">
    <name type="scientific">Paludisphaera borealis</name>
    <dbReference type="NCBI Taxonomy" id="1387353"/>
    <lineage>
        <taxon>Bacteria</taxon>
        <taxon>Pseudomonadati</taxon>
        <taxon>Planctomycetota</taxon>
        <taxon>Planctomycetia</taxon>
        <taxon>Isosphaerales</taxon>
        <taxon>Isosphaeraceae</taxon>
        <taxon>Paludisphaera</taxon>
    </lineage>
</organism>
<dbReference type="Gene3D" id="1.25.10.10">
    <property type="entry name" value="Leucine-rich Repeat Variant"/>
    <property type="match status" value="1"/>
</dbReference>
<name>A0A1U7CRJ0_9BACT</name>
<dbReference type="InterPro" id="IPR016024">
    <property type="entry name" value="ARM-type_fold"/>
</dbReference>
<dbReference type="KEGG" id="pbor:BSF38_03073"/>
<dbReference type="InterPro" id="IPR011989">
    <property type="entry name" value="ARM-like"/>
</dbReference>
<dbReference type="SUPFAM" id="SSF48371">
    <property type="entry name" value="ARM repeat"/>
    <property type="match status" value="1"/>
</dbReference>
<dbReference type="EMBL" id="CP019082">
    <property type="protein sequence ID" value="APW61555.1"/>
    <property type="molecule type" value="Genomic_DNA"/>
</dbReference>
<keyword evidence="2" id="KW-1185">Reference proteome</keyword>
<dbReference type="Proteomes" id="UP000186309">
    <property type="component" value="Chromosome"/>
</dbReference>
<accession>A0A1U7CRJ0</accession>
<proteinExistence type="predicted"/>
<evidence type="ECO:0000313" key="1">
    <source>
        <dbReference type="EMBL" id="APW61555.1"/>
    </source>
</evidence>
<gene>
    <name evidence="1" type="ORF">BSF38_03073</name>
</gene>
<dbReference type="Pfam" id="PF13646">
    <property type="entry name" value="HEAT_2"/>
    <property type="match status" value="1"/>
</dbReference>
<reference evidence="2" key="1">
    <citation type="submission" date="2016-12" db="EMBL/GenBank/DDBJ databases">
        <title>Comparative genomics of four Isosphaeraceae planctomycetes: a common pool of plasmids and glycoside hydrolase genes.</title>
        <authorList>
            <person name="Ivanova A."/>
        </authorList>
    </citation>
    <scope>NUCLEOTIDE SEQUENCE [LARGE SCALE GENOMIC DNA]</scope>
    <source>
        <strain evidence="2">PX4</strain>
    </source>
</reference>
<evidence type="ECO:0008006" key="3">
    <source>
        <dbReference type="Google" id="ProtNLM"/>
    </source>
</evidence>
<evidence type="ECO:0000313" key="2">
    <source>
        <dbReference type="Proteomes" id="UP000186309"/>
    </source>
</evidence>
<sequence length="720" mass="76632">MREIIVRSMAGILALVVVASTPPGSWGQVPGPESFAKEPETPVELWGAIDYLVRTGQSKQAVPYLEKFTKSNPDDATLITIRDKYGPGSFLRLSDYPETKSYAHPLVEKLTAASRKVAADPQRVRRFVEALGLSGAEQDYAVSRLRESGAYAVPPLVEEIAKQGYSTPERSRLVHNAGRLDRSSVPAWIAALDSPDPHLAANAATILGAIGDPRAVPFLTYPAAAADSSPALKTAAQRAIASLTGKPFESQPTPPAQVLVDAAVAFARHRFEMPSDAVLVWKWDEAQSAPAPSKAVVTEVEEYFGIKLARQALKLDPTNRKAQTVLLGLSLEKAVERVGFVNFPAKDQATFATALAAGPAVLADILRAAIADGKSDLAAVTADALGKVTDAKRLAADGRPHPLVDALSRPGRRLQLAAAKALVDMAPSDPFPGSSRVVPALGRFVMNQGQPRAVVIDGNPTRGSATAGLLKQLGYDASLQLTGEQGFQDATESADVELILVSHHLTQGRWNLLDVLTNLRNDSRTSNLPLYIYGPQSLEITRPNLPVDYPGVKYMVYTTDRGSLERQLGGRPAKLSDAERLDYAKQAAALLARIASQPNSPFAPDLAAAEPALTAAIGTPDVALSASTALGDVPNADAQRALADVVLDPSRDAELRRSSAQQLARSIQRFGPLVAADQEVKLVEAFRGDDDPELHSALGMVVGTLRRDPRPGVKAKADAN</sequence>